<dbReference type="InterPro" id="IPR036866">
    <property type="entry name" value="RibonucZ/Hydroxyglut_hydro"/>
</dbReference>
<comment type="caution">
    <text evidence="3">The sequence shown here is derived from an EMBL/GenBank/DDBJ whole genome shotgun (WGS) entry which is preliminary data.</text>
</comment>
<evidence type="ECO:0000256" key="2">
    <source>
        <dbReference type="ARBA" id="ARBA00022833"/>
    </source>
</evidence>
<dbReference type="PANTHER" id="PTHR46018">
    <property type="entry name" value="ZINC PHOSPHODIESTERASE ELAC PROTEIN 1"/>
    <property type="match status" value="1"/>
</dbReference>
<keyword evidence="1" id="KW-0255">Endonuclease</keyword>
<keyword evidence="4" id="KW-1185">Reference proteome</keyword>
<organism evidence="3 4">
    <name type="scientific">Alkalihalophilus lindianensis</name>
    <dbReference type="NCBI Taxonomy" id="1630542"/>
    <lineage>
        <taxon>Bacteria</taxon>
        <taxon>Bacillati</taxon>
        <taxon>Bacillota</taxon>
        <taxon>Bacilli</taxon>
        <taxon>Bacillales</taxon>
        <taxon>Bacillaceae</taxon>
        <taxon>Alkalihalophilus</taxon>
    </lineage>
</organism>
<keyword evidence="3" id="KW-0378">Hydrolase</keyword>
<feature type="non-terminal residue" evidence="3">
    <location>
        <position position="88"/>
    </location>
</feature>
<evidence type="ECO:0000313" key="3">
    <source>
        <dbReference type="EMBL" id="MDV2687207.1"/>
    </source>
</evidence>
<gene>
    <name evidence="3" type="ORF">RYX56_22945</name>
</gene>
<name>A0ABU3XH36_9BACI</name>
<protein>
    <submittedName>
        <fullName evidence="3">Ribonuclease Z</fullName>
        <ecNumber evidence="3">3.1.26.11</ecNumber>
    </submittedName>
</protein>
<sequence>SYGYRVVEKDRPGTLLADKLMAAGVKPGPIFRKIKNGETVTLEDGRVIEPQDFLGPAQKGRVVTILGDTRFCENAILLAQDADLLIHE</sequence>
<evidence type="ECO:0000313" key="4">
    <source>
        <dbReference type="Proteomes" id="UP001287282"/>
    </source>
</evidence>
<accession>A0ABU3XH36</accession>
<dbReference type="GO" id="GO:0042781">
    <property type="term" value="F:3'-tRNA processing endoribonuclease activity"/>
    <property type="evidence" value="ECO:0007669"/>
    <property type="project" value="UniProtKB-EC"/>
</dbReference>
<dbReference type="Gene3D" id="3.60.15.10">
    <property type="entry name" value="Ribonuclease Z/Hydroxyacylglutathione hydrolase-like"/>
    <property type="match status" value="1"/>
</dbReference>
<dbReference type="PANTHER" id="PTHR46018:SF2">
    <property type="entry name" value="ZINC PHOSPHODIESTERASE ELAC PROTEIN 1"/>
    <property type="match status" value="1"/>
</dbReference>
<keyword evidence="2" id="KW-0862">Zinc</keyword>
<proteinExistence type="predicted"/>
<feature type="non-terminal residue" evidence="3">
    <location>
        <position position="1"/>
    </location>
</feature>
<reference evidence="3 4" key="1">
    <citation type="submission" date="2023-10" db="EMBL/GenBank/DDBJ databases">
        <title>Screening of Alkalihalobacillus lindianensis BZ-TG-R113 and Its Alleviation of Salt Stress on Rapeseed Growth.</title>
        <authorList>
            <person name="Zhao B."/>
            <person name="Guo T."/>
        </authorList>
    </citation>
    <scope>NUCLEOTIDE SEQUENCE [LARGE SCALE GENOMIC DNA]</scope>
    <source>
        <strain evidence="3 4">BZ-TG-R113</strain>
    </source>
</reference>
<keyword evidence="1" id="KW-0540">Nuclease</keyword>
<dbReference type="EMBL" id="JAWJBA010000439">
    <property type="protein sequence ID" value="MDV2687207.1"/>
    <property type="molecule type" value="Genomic_DNA"/>
</dbReference>
<dbReference type="EC" id="3.1.26.11" evidence="3"/>
<dbReference type="Proteomes" id="UP001287282">
    <property type="component" value="Unassembled WGS sequence"/>
</dbReference>
<dbReference type="SUPFAM" id="SSF56281">
    <property type="entry name" value="Metallo-hydrolase/oxidoreductase"/>
    <property type="match status" value="1"/>
</dbReference>
<evidence type="ECO:0000256" key="1">
    <source>
        <dbReference type="ARBA" id="ARBA00022759"/>
    </source>
</evidence>